<proteinExistence type="predicted"/>
<evidence type="ECO:0008006" key="3">
    <source>
        <dbReference type="Google" id="ProtNLM"/>
    </source>
</evidence>
<dbReference type="RefSeq" id="WP_087615543.1">
    <property type="nucleotide sequence ID" value="NZ_JAFBEY010000002.1"/>
</dbReference>
<dbReference type="PANTHER" id="PTHR17985">
    <property type="entry name" value="SER/THR-RICH PROTEIN T10 IN DGCR REGION"/>
    <property type="match status" value="1"/>
</dbReference>
<dbReference type="InterPro" id="IPR008551">
    <property type="entry name" value="TANGO2"/>
</dbReference>
<gene>
    <name evidence="1" type="ORF">CBM15_02075</name>
</gene>
<evidence type="ECO:0000313" key="2">
    <source>
        <dbReference type="Proteomes" id="UP000196594"/>
    </source>
</evidence>
<protein>
    <recommendedName>
        <fullName evidence="3">NRDE family protein</fullName>
    </recommendedName>
</protein>
<dbReference type="Pfam" id="PF05742">
    <property type="entry name" value="TANGO2"/>
    <property type="match status" value="1"/>
</dbReference>
<sequence>MCLIAFSYKVHPIYPLIIVANRDEFYDRPTAAAHFWEDESAILAGRDLRQQGSWMGLSKSGRFAAITNYRDPRLPETGQLSRGEIVRLFLTSTESADSFIQSLRSKRDLYGGFNVLLYDGEDMHHYNNIYDEHRIVESGIHGVSNATFNTPWPKVEAAKRVLEKATDKDTIEVNSLIPLLANDEIAQDEVLPNTGVGIHLERSLSAQFVKIPNYGTRCSTAIVYHNNGEIDFLERTYENGDYKFDRSYHIDTEE</sequence>
<organism evidence="1 2">
    <name type="scientific">Solibacillus kalamii</name>
    <dbReference type="NCBI Taxonomy" id="1748298"/>
    <lineage>
        <taxon>Bacteria</taxon>
        <taxon>Bacillati</taxon>
        <taxon>Bacillota</taxon>
        <taxon>Bacilli</taxon>
        <taxon>Bacillales</taxon>
        <taxon>Caryophanaceae</taxon>
        <taxon>Solibacillus</taxon>
    </lineage>
</organism>
<evidence type="ECO:0000313" key="1">
    <source>
        <dbReference type="EMBL" id="OUZ40679.1"/>
    </source>
</evidence>
<dbReference type="EMBL" id="NHNT01000001">
    <property type="protein sequence ID" value="OUZ40679.1"/>
    <property type="molecule type" value="Genomic_DNA"/>
</dbReference>
<accession>A0ABX3ZLU2</accession>
<dbReference type="PANTHER" id="PTHR17985:SF8">
    <property type="entry name" value="TRANSPORT AND GOLGI ORGANIZATION PROTEIN 2 HOMOLOG"/>
    <property type="match status" value="1"/>
</dbReference>
<name>A0ABX3ZLU2_9BACL</name>
<dbReference type="Proteomes" id="UP000196594">
    <property type="component" value="Unassembled WGS sequence"/>
</dbReference>
<reference evidence="1 2" key="1">
    <citation type="journal article" date="2017" name="Int. J. Syst. Evol. Microbiol.">
        <title>Solibacillus kalamii sp. nov., isolated from a high-efficiency particulate arrestance filter system used in the International Space Station.</title>
        <authorList>
            <person name="Checinska Sielaff A."/>
            <person name="Kumar R.M."/>
            <person name="Pal D."/>
            <person name="Mayilraj S."/>
            <person name="Venkateswaran K."/>
        </authorList>
    </citation>
    <scope>NUCLEOTIDE SEQUENCE [LARGE SCALE GENOMIC DNA]</scope>
    <source>
        <strain evidence="1 2">ISSFR-015</strain>
    </source>
</reference>
<comment type="caution">
    <text evidence="1">The sequence shown here is derived from an EMBL/GenBank/DDBJ whole genome shotgun (WGS) entry which is preliminary data.</text>
</comment>
<keyword evidence="2" id="KW-1185">Reference proteome</keyword>